<comment type="caution">
    <text evidence="1">The sequence shown here is derived from an EMBL/GenBank/DDBJ whole genome shotgun (WGS) entry which is preliminary data.</text>
</comment>
<organism evidence="1 2">
    <name type="scientific">Bacillus glycinifermentans</name>
    <dbReference type="NCBI Taxonomy" id="1664069"/>
    <lineage>
        <taxon>Bacteria</taxon>
        <taxon>Bacillati</taxon>
        <taxon>Bacillota</taxon>
        <taxon>Bacilli</taxon>
        <taxon>Bacillales</taxon>
        <taxon>Bacillaceae</taxon>
        <taxon>Bacillus</taxon>
    </lineage>
</organism>
<evidence type="ECO:0000313" key="2">
    <source>
        <dbReference type="Proteomes" id="UP001341297"/>
    </source>
</evidence>
<accession>A0ABU6H1N0</accession>
<evidence type="ECO:0000313" key="1">
    <source>
        <dbReference type="EMBL" id="MEC0484919.1"/>
    </source>
</evidence>
<sequence>MKLVPNEQNIEAKEKFGQKTKEEMLQEQLAYTQRLANDLILRLEGTKS</sequence>
<dbReference type="Proteomes" id="UP001341297">
    <property type="component" value="Unassembled WGS sequence"/>
</dbReference>
<reference evidence="1 2" key="1">
    <citation type="submission" date="2023-03" db="EMBL/GenBank/DDBJ databases">
        <title>Agriculturally important microbes genome sequencing.</title>
        <authorList>
            <person name="Dunlap C."/>
        </authorList>
    </citation>
    <scope>NUCLEOTIDE SEQUENCE [LARGE SCALE GENOMIC DNA]</scope>
    <source>
        <strain evidence="1 2">CBP-3203</strain>
    </source>
</reference>
<proteinExistence type="predicted"/>
<gene>
    <name evidence="1" type="ORF">P8828_08650</name>
</gene>
<dbReference type="EMBL" id="JARRTL010000008">
    <property type="protein sequence ID" value="MEC0484919.1"/>
    <property type="molecule type" value="Genomic_DNA"/>
</dbReference>
<keyword evidence="2" id="KW-1185">Reference proteome</keyword>
<protein>
    <submittedName>
        <fullName evidence="1">Uncharacterized protein</fullName>
    </submittedName>
</protein>
<dbReference type="RefSeq" id="WP_156415960.1">
    <property type="nucleotide sequence ID" value="NZ_CP023481.1"/>
</dbReference>
<name>A0ABU6H1N0_9BACI</name>